<dbReference type="Gene3D" id="1.10.10.10">
    <property type="entry name" value="Winged helix-like DNA-binding domain superfamily/Winged helix DNA-binding domain"/>
    <property type="match status" value="1"/>
</dbReference>
<dbReference type="SMART" id="SM00420">
    <property type="entry name" value="HTH_DEOR"/>
    <property type="match status" value="1"/>
</dbReference>
<evidence type="ECO:0000313" key="6">
    <source>
        <dbReference type="EMBL" id="AJQ96100.1"/>
    </source>
</evidence>
<dbReference type="GO" id="GO:0003700">
    <property type="term" value="F:DNA-binding transcription factor activity"/>
    <property type="evidence" value="ECO:0007669"/>
    <property type="project" value="InterPro"/>
</dbReference>
<accession>A0A0C5V9R6</accession>
<evidence type="ECO:0000256" key="2">
    <source>
        <dbReference type="ARBA" id="ARBA00023015"/>
    </source>
</evidence>
<dbReference type="InterPro" id="IPR014036">
    <property type="entry name" value="DeoR-like_C"/>
</dbReference>
<dbReference type="InterPro" id="IPR018356">
    <property type="entry name" value="Tscrpt_reg_HTH_DeoR_CS"/>
</dbReference>
<dbReference type="SMART" id="SM01134">
    <property type="entry name" value="DeoRC"/>
    <property type="match status" value="1"/>
</dbReference>
<dbReference type="PATRIC" id="fig|1445510.3.peg.4037"/>
<evidence type="ECO:0000313" key="7">
    <source>
        <dbReference type="Proteomes" id="UP000032266"/>
    </source>
</evidence>
<feature type="domain" description="HTH deoR-type" evidence="5">
    <location>
        <begin position="15"/>
        <end position="70"/>
    </location>
</feature>
<dbReference type="NCBIfam" id="NF008154">
    <property type="entry name" value="PRK10906.1"/>
    <property type="match status" value="1"/>
</dbReference>
<dbReference type="InterPro" id="IPR036390">
    <property type="entry name" value="WH_DNA-bd_sf"/>
</dbReference>
<dbReference type="HOGENOM" id="CLU_060699_0_0_6"/>
<dbReference type="GO" id="GO:0003677">
    <property type="term" value="F:DNA binding"/>
    <property type="evidence" value="ECO:0007669"/>
    <property type="project" value="UniProtKB-KW"/>
</dbReference>
<dbReference type="InterPro" id="IPR001034">
    <property type="entry name" value="DeoR_HTH"/>
</dbReference>
<dbReference type="Gene3D" id="3.30.750.70">
    <property type="entry name" value="4-hydroxybutyrate coenzyme like domains"/>
    <property type="match status" value="1"/>
</dbReference>
<gene>
    <name evidence="6" type="ORF">YC6258_04065</name>
</gene>
<dbReference type="SUPFAM" id="SSF46785">
    <property type="entry name" value="Winged helix' DNA-binding domain"/>
    <property type="match status" value="1"/>
</dbReference>
<dbReference type="Pfam" id="PF08220">
    <property type="entry name" value="HTH_DeoR"/>
    <property type="match status" value="1"/>
</dbReference>
<evidence type="ECO:0000256" key="4">
    <source>
        <dbReference type="ARBA" id="ARBA00023163"/>
    </source>
</evidence>
<dbReference type="PROSITE" id="PS51000">
    <property type="entry name" value="HTH_DEOR_2"/>
    <property type="match status" value="1"/>
</dbReference>
<dbReference type="KEGG" id="gsn:YC6258_04065"/>
<dbReference type="PRINTS" id="PR00037">
    <property type="entry name" value="HTHLACR"/>
</dbReference>
<dbReference type="PANTHER" id="PTHR30363">
    <property type="entry name" value="HTH-TYPE TRANSCRIPTIONAL REGULATOR SRLR-RELATED"/>
    <property type="match status" value="1"/>
</dbReference>
<dbReference type="InterPro" id="IPR036388">
    <property type="entry name" value="WH-like_DNA-bd_sf"/>
</dbReference>
<dbReference type="InterPro" id="IPR037171">
    <property type="entry name" value="NagB/RpiA_transferase-like"/>
</dbReference>
<dbReference type="PROSITE" id="PS00894">
    <property type="entry name" value="HTH_DEOR_1"/>
    <property type="match status" value="1"/>
</dbReference>
<keyword evidence="2" id="KW-0805">Transcription regulation</keyword>
<dbReference type="STRING" id="1445510.YC6258_04065"/>
<dbReference type="InterPro" id="IPR050313">
    <property type="entry name" value="Carb_Metab_HTH_regulators"/>
</dbReference>
<organism evidence="6 7">
    <name type="scientific">Gynuella sunshinyii YC6258</name>
    <dbReference type="NCBI Taxonomy" id="1445510"/>
    <lineage>
        <taxon>Bacteria</taxon>
        <taxon>Pseudomonadati</taxon>
        <taxon>Pseudomonadota</taxon>
        <taxon>Gammaproteobacteria</taxon>
        <taxon>Oceanospirillales</taxon>
        <taxon>Saccharospirillaceae</taxon>
        <taxon>Gynuella</taxon>
    </lineage>
</organism>
<sequence>MNQRPETRSMLEKPLNARQSAILQMIEQNGTATIDELEASFDVTPQTLRRDLNILADAHMIQRFHGGASSTNSTTNLPYQDRQIRNLKEKEAIAREIAAYIPDHSSLFINIGTTTEAVARALMNHKGLQVVTNNLHVASQMSQKEDFRVIVTSGEVRAKDGGIVGEATMDFVKQFRLDFGIIGISAIDDDGVLLDFDYREVKVAQAIIEHSRSVLLAADHSKFGRRAMVQLGTITQANAFFTDKTPNATITRLMTEHDVQLQVCRV</sequence>
<reference evidence="6 7" key="1">
    <citation type="submission" date="2014-01" db="EMBL/GenBank/DDBJ databases">
        <title>Full genme sequencing of cellulolytic bacterium Gynuella sunshinyii YC6258T gen. nov., sp. nov.</title>
        <authorList>
            <person name="Khan H."/>
            <person name="Chung E.J."/>
            <person name="Chung Y.R."/>
        </authorList>
    </citation>
    <scope>NUCLEOTIDE SEQUENCE [LARGE SCALE GENOMIC DNA]</scope>
    <source>
        <strain evidence="6 7">YC6258</strain>
    </source>
</reference>
<keyword evidence="7" id="KW-1185">Reference proteome</keyword>
<evidence type="ECO:0000256" key="3">
    <source>
        <dbReference type="ARBA" id="ARBA00023125"/>
    </source>
</evidence>
<proteinExistence type="predicted"/>
<dbReference type="RefSeq" id="WP_281176278.1">
    <property type="nucleotide sequence ID" value="NZ_CP007142.1"/>
</dbReference>
<dbReference type="Proteomes" id="UP000032266">
    <property type="component" value="Chromosome"/>
</dbReference>
<protein>
    <submittedName>
        <fullName evidence="6">Transcriptional regulator of sugar metabolism</fullName>
    </submittedName>
</protein>
<keyword evidence="4" id="KW-0804">Transcription</keyword>
<dbReference type="AlphaFoldDB" id="A0A0C5V9R6"/>
<dbReference type="PANTHER" id="PTHR30363:SF4">
    <property type="entry name" value="GLYCEROL-3-PHOSPHATE REGULON REPRESSOR"/>
    <property type="match status" value="1"/>
</dbReference>
<dbReference type="SUPFAM" id="SSF100950">
    <property type="entry name" value="NagB/RpiA/CoA transferase-like"/>
    <property type="match status" value="1"/>
</dbReference>
<name>A0A0C5V9R6_9GAMM</name>
<dbReference type="EMBL" id="CP007142">
    <property type="protein sequence ID" value="AJQ96100.1"/>
    <property type="molecule type" value="Genomic_DNA"/>
</dbReference>
<keyword evidence="3" id="KW-0238">DNA-binding</keyword>
<dbReference type="Pfam" id="PF00455">
    <property type="entry name" value="DeoRC"/>
    <property type="match status" value="1"/>
</dbReference>
<evidence type="ECO:0000259" key="5">
    <source>
        <dbReference type="PROSITE" id="PS51000"/>
    </source>
</evidence>
<keyword evidence="1" id="KW-0678">Repressor</keyword>
<evidence type="ECO:0000256" key="1">
    <source>
        <dbReference type="ARBA" id="ARBA00022491"/>
    </source>
</evidence>